<reference evidence="8 9" key="1">
    <citation type="submission" date="2020-02" db="EMBL/GenBank/DDBJ databases">
        <title>Complete genome sequence of Flavobacteriaceae bacterium.</title>
        <authorList>
            <person name="Kim S.-J."/>
            <person name="Kim Y.-S."/>
            <person name="Kim K.-H."/>
        </authorList>
    </citation>
    <scope>NUCLEOTIDE SEQUENCE [LARGE SCALE GENOMIC DNA]</scope>
    <source>
        <strain evidence="8 9">RR4-40</strain>
    </source>
</reference>
<evidence type="ECO:0000256" key="4">
    <source>
        <dbReference type="ARBA" id="ARBA00022989"/>
    </source>
</evidence>
<dbReference type="GO" id="GO:0016020">
    <property type="term" value="C:membrane"/>
    <property type="evidence" value="ECO:0007669"/>
    <property type="project" value="UniProtKB-SubCell"/>
</dbReference>
<evidence type="ECO:0000313" key="9">
    <source>
        <dbReference type="Proteomes" id="UP000505306"/>
    </source>
</evidence>
<feature type="transmembrane region" description="Helical" evidence="6">
    <location>
        <begin position="45"/>
        <end position="63"/>
    </location>
</feature>
<feature type="transmembrane region" description="Helical" evidence="6">
    <location>
        <begin position="228"/>
        <end position="246"/>
    </location>
</feature>
<dbReference type="PANTHER" id="PTHR11101:SF16">
    <property type="entry name" value="PHOSPHATE TRANSPORTER"/>
    <property type="match status" value="1"/>
</dbReference>
<evidence type="ECO:0000256" key="6">
    <source>
        <dbReference type="RuleBase" id="RU363058"/>
    </source>
</evidence>
<evidence type="ECO:0000256" key="3">
    <source>
        <dbReference type="ARBA" id="ARBA00022692"/>
    </source>
</evidence>
<accession>A0A6G6GR38</accession>
<evidence type="ECO:0000256" key="5">
    <source>
        <dbReference type="ARBA" id="ARBA00023136"/>
    </source>
</evidence>
<keyword evidence="3 6" id="KW-0812">Transmembrane</keyword>
<feature type="transmembrane region" description="Helical" evidence="6">
    <location>
        <begin position="468"/>
        <end position="493"/>
    </location>
</feature>
<feature type="transmembrane region" description="Helical" evidence="6">
    <location>
        <begin position="415"/>
        <end position="432"/>
    </location>
</feature>
<feature type="transmembrane region" description="Helical" evidence="6">
    <location>
        <begin position="114"/>
        <end position="133"/>
    </location>
</feature>
<keyword evidence="7" id="KW-0175">Coiled coil</keyword>
<feature type="transmembrane region" description="Helical" evidence="6">
    <location>
        <begin position="83"/>
        <end position="102"/>
    </location>
</feature>
<dbReference type="Proteomes" id="UP000505306">
    <property type="component" value="Chromosome"/>
</dbReference>
<feature type="coiled-coil region" evidence="7">
    <location>
        <begin position="577"/>
        <end position="604"/>
    </location>
</feature>
<dbReference type="Pfam" id="PF01384">
    <property type="entry name" value="PHO4"/>
    <property type="match status" value="1"/>
</dbReference>
<dbReference type="AlphaFoldDB" id="A0A6G6GR38"/>
<sequence>MENIYLLMLVALVILAVLDIIVGVSNDAINFLNSAIGSKAISMRTIMIVASLGIFIGAVYSSGLMEVARKGIFVPAMFTFDEIMMIFMAVMITDILLLDFFNTLGLPTSTTVSIVFNLLGAAIVISLIKIGAADDKTIADIGEYINSKKAFEIIRGILMSVVIAFSVGAIVQWISRFIFTFQNEKKIKSFGAIFGGIALTAITYFIFLKGLKGTPAYSDMKESIEGNEVIIIAIAFVAWTLLSYLFEKIFKKTILLVVIAVGTFGLALAFSGNDLVNFIGVPMAAYHSYEAWSASGVDPSLFTMEVLNSKMPAEPFLLFIAGGIMVVTLWLSKKAKTVAETEISLSRQGETHEKFQPNMLSRVIVKGATYLSSGVSYLLPESTKGKLESRFKKTEIKVLNKDQNANAPAFDMIRASVNLMVAGILISIATTMKLPLSTTYVTFMVAMGTSLADKAWGRESAVYRVAGVLNVIGGWFMTAIGALIAAGTVVFLINWNKEVMIPILLLLTAILLLRNYLSHKKKANISLDPSKLKKNESSTVQGIISESAENITNVISRTNKIYTIVLKGLAKEDSSALKKGRKQVDKLDAEIEELRDNIFYLIKNLDETSVRGSNFYITILAFLTDISQSLDFIAKRSYKHISNNHKKLKFSQTKDLQEIDQTLSSVLEEIEEIFNSRKFERISFVLTRKPELEAMLSEKIQKQIDRTRSEESSPKNTTLYFNILLETKDLTTGIMNLMEEYYSSYKRE</sequence>
<dbReference type="EMBL" id="CP049057">
    <property type="protein sequence ID" value="QIE60903.1"/>
    <property type="molecule type" value="Genomic_DNA"/>
</dbReference>
<comment type="similarity">
    <text evidence="6">Belongs to the inorganic phosphate transporter (PiT) (TC 2.A.20) family.</text>
</comment>
<organism evidence="8 9">
    <name type="scientific">Rasiella rasia</name>
    <dbReference type="NCBI Taxonomy" id="2744027"/>
    <lineage>
        <taxon>Bacteria</taxon>
        <taxon>Pseudomonadati</taxon>
        <taxon>Bacteroidota</taxon>
        <taxon>Flavobacteriia</taxon>
        <taxon>Flavobacteriales</taxon>
        <taxon>Flavobacteriaceae</taxon>
        <taxon>Rasiella</taxon>
    </lineage>
</organism>
<keyword evidence="9" id="KW-1185">Reference proteome</keyword>
<feature type="transmembrane region" description="Helical" evidence="6">
    <location>
        <begin position="187"/>
        <end position="208"/>
    </location>
</feature>
<feature type="transmembrane region" description="Helical" evidence="6">
    <location>
        <begin position="499"/>
        <end position="517"/>
    </location>
</feature>
<feature type="transmembrane region" description="Helical" evidence="6">
    <location>
        <begin position="6"/>
        <end position="24"/>
    </location>
</feature>
<evidence type="ECO:0000313" key="8">
    <source>
        <dbReference type="EMBL" id="QIE60903.1"/>
    </source>
</evidence>
<dbReference type="GO" id="GO:0035435">
    <property type="term" value="P:phosphate ion transmembrane transport"/>
    <property type="evidence" value="ECO:0007669"/>
    <property type="project" value="TreeGrafter"/>
</dbReference>
<dbReference type="InterPro" id="IPR001204">
    <property type="entry name" value="Phos_transporter"/>
</dbReference>
<dbReference type="GO" id="GO:0005315">
    <property type="term" value="F:phosphate transmembrane transporter activity"/>
    <property type="evidence" value="ECO:0007669"/>
    <property type="project" value="InterPro"/>
</dbReference>
<keyword evidence="5 6" id="KW-0472">Membrane</keyword>
<dbReference type="RefSeq" id="WP_164680918.1">
    <property type="nucleotide sequence ID" value="NZ_CP049057.1"/>
</dbReference>
<dbReference type="PANTHER" id="PTHR11101">
    <property type="entry name" value="PHOSPHATE TRANSPORTER"/>
    <property type="match status" value="1"/>
</dbReference>
<keyword evidence="4 6" id="KW-1133">Transmembrane helix</keyword>
<protein>
    <recommendedName>
        <fullName evidence="6">Phosphate transporter</fullName>
    </recommendedName>
</protein>
<feature type="transmembrane region" description="Helical" evidence="6">
    <location>
        <begin position="316"/>
        <end position="332"/>
    </location>
</feature>
<name>A0A6G6GR38_9FLAO</name>
<evidence type="ECO:0000256" key="1">
    <source>
        <dbReference type="ARBA" id="ARBA00004141"/>
    </source>
</evidence>
<proteinExistence type="inferred from homology"/>
<dbReference type="KEGG" id="mgel:G5B37_09020"/>
<evidence type="ECO:0000256" key="7">
    <source>
        <dbReference type="SAM" id="Coils"/>
    </source>
</evidence>
<feature type="transmembrane region" description="Helical" evidence="6">
    <location>
        <begin position="153"/>
        <end position="175"/>
    </location>
</feature>
<keyword evidence="6" id="KW-0592">Phosphate transport</keyword>
<comment type="subcellular location">
    <subcellularLocation>
        <location evidence="1 6">Membrane</location>
        <topology evidence="1 6">Multi-pass membrane protein</topology>
    </subcellularLocation>
</comment>
<evidence type="ECO:0000256" key="2">
    <source>
        <dbReference type="ARBA" id="ARBA00022448"/>
    </source>
</evidence>
<gene>
    <name evidence="8" type="ORF">G5B37_09020</name>
</gene>
<feature type="transmembrane region" description="Helical" evidence="6">
    <location>
        <begin position="253"/>
        <end position="272"/>
    </location>
</feature>
<keyword evidence="2 6" id="KW-0813">Transport</keyword>